<dbReference type="Pfam" id="PF13416">
    <property type="entry name" value="SBP_bac_8"/>
    <property type="match status" value="1"/>
</dbReference>
<protein>
    <submittedName>
        <fullName evidence="4">ABC-type sugar transport system, periplasmic component</fullName>
    </submittedName>
</protein>
<evidence type="ECO:0000313" key="4">
    <source>
        <dbReference type="EMBL" id="EMS70672.1"/>
    </source>
</evidence>
<dbReference type="AlphaFoldDB" id="S0FH52"/>
<proteinExistence type="inferred from homology"/>
<organism evidence="4 5">
    <name type="scientific">Ruminiclostridium cellobioparum subsp. termitidis CT1112</name>
    <dbReference type="NCBI Taxonomy" id="1195236"/>
    <lineage>
        <taxon>Bacteria</taxon>
        <taxon>Bacillati</taxon>
        <taxon>Bacillota</taxon>
        <taxon>Clostridia</taxon>
        <taxon>Eubacteriales</taxon>
        <taxon>Oscillospiraceae</taxon>
        <taxon>Ruminiclostridium</taxon>
    </lineage>
</organism>
<accession>S0FH52</accession>
<gene>
    <name evidence="4" type="ORF">CTER_3577</name>
</gene>
<dbReference type="InterPro" id="IPR006059">
    <property type="entry name" value="SBP"/>
</dbReference>
<dbReference type="PATRIC" id="fig|1195236.3.peg.3802"/>
<reference evidence="4 5" key="1">
    <citation type="journal article" date="2013" name="Genome Announc.">
        <title>Draft Genome Sequence of the Cellulolytic, Mesophilic, Anaerobic Bacterium Clostridium termitidis Strain CT1112 (DSM 5398).</title>
        <authorList>
            <person name="Lal S."/>
            <person name="Ramachandran U."/>
            <person name="Zhang X."/>
            <person name="Munir R."/>
            <person name="Sparling R."/>
            <person name="Levin D.B."/>
        </authorList>
    </citation>
    <scope>NUCLEOTIDE SEQUENCE [LARGE SCALE GENOMIC DNA]</scope>
    <source>
        <strain evidence="4 5">CT1112</strain>
    </source>
</reference>
<comment type="caution">
    <text evidence="4">The sequence shown here is derived from an EMBL/GenBank/DDBJ whole genome shotgun (WGS) entry which is preliminary data.</text>
</comment>
<dbReference type="GO" id="GO:0015768">
    <property type="term" value="P:maltose transport"/>
    <property type="evidence" value="ECO:0007669"/>
    <property type="project" value="TreeGrafter"/>
</dbReference>
<name>S0FH52_RUMCE</name>
<dbReference type="PANTHER" id="PTHR30061">
    <property type="entry name" value="MALTOSE-BINDING PERIPLASMIC PROTEIN"/>
    <property type="match status" value="1"/>
</dbReference>
<dbReference type="GO" id="GO:0042956">
    <property type="term" value="P:maltodextrin transmembrane transport"/>
    <property type="evidence" value="ECO:0007669"/>
    <property type="project" value="TreeGrafter"/>
</dbReference>
<dbReference type="eggNOG" id="COG1653">
    <property type="taxonomic scope" value="Bacteria"/>
</dbReference>
<dbReference type="Gene3D" id="3.40.190.10">
    <property type="entry name" value="Periplasmic binding protein-like II"/>
    <property type="match status" value="1"/>
</dbReference>
<dbReference type="RefSeq" id="WP_004627927.1">
    <property type="nucleotide sequence ID" value="NZ_AORV01000049.1"/>
</dbReference>
<keyword evidence="3" id="KW-0732">Signal</keyword>
<sequence>MIKKFRKAVSILIFCAVVFTVAALFMLNNPDSFFYSQSKQQSAGPSPKITFAYPANASAQIMEDLVNSFNRENNNIVEFQKISDDKYNETLNMLMASEKGPDVFFIDNQWVDTYARYDWLADLSESIDAGFLDRFPENSLRLSQSRAVKDRVYSISSGVITQRLLYNKALFREVGLDPEAPPKTLEEFVRYSQKIANYSLSDKKYSFAIPAAEENAGFVEAIEAAGTYSGLYYYDFKEGEYNLNNYAPWLKCILQLKEENCLLPGMTELRQSNIVTQFMEGNLAMMYASSSEIGELRANPDIEIGIAMPIAYDGQRIGKGAVIVRDTNMYAVNSAAKNMTGAVKLWKYLYSEKCIGELYRSCNLIPGMDNIINNPAYTPELQIYTQFIPSKADSHYQTSPAGVNEWSRFKTYASVLNGEKPVEEALYKETSYLNEQLNSLPGGVYIPQEKRKITDFDPRNPLKSVLNR</sequence>
<dbReference type="EMBL" id="AORV01000049">
    <property type="protein sequence ID" value="EMS70672.1"/>
    <property type="molecule type" value="Genomic_DNA"/>
</dbReference>
<keyword evidence="4" id="KW-0762">Sugar transport</keyword>
<evidence type="ECO:0000313" key="5">
    <source>
        <dbReference type="Proteomes" id="UP000014155"/>
    </source>
</evidence>
<comment type="similarity">
    <text evidence="1">Belongs to the bacterial solute-binding protein 1 family.</text>
</comment>
<dbReference type="SUPFAM" id="SSF53850">
    <property type="entry name" value="Periplasmic binding protein-like II"/>
    <property type="match status" value="1"/>
</dbReference>
<dbReference type="GO" id="GO:0055052">
    <property type="term" value="C:ATP-binding cassette (ABC) transporter complex, substrate-binding subunit-containing"/>
    <property type="evidence" value="ECO:0007669"/>
    <property type="project" value="TreeGrafter"/>
</dbReference>
<evidence type="ECO:0000256" key="1">
    <source>
        <dbReference type="ARBA" id="ARBA00008520"/>
    </source>
</evidence>
<dbReference type="GO" id="GO:1901982">
    <property type="term" value="F:maltose binding"/>
    <property type="evidence" value="ECO:0007669"/>
    <property type="project" value="TreeGrafter"/>
</dbReference>
<evidence type="ECO:0000256" key="3">
    <source>
        <dbReference type="ARBA" id="ARBA00022729"/>
    </source>
</evidence>
<dbReference type="Proteomes" id="UP000014155">
    <property type="component" value="Unassembled WGS sequence"/>
</dbReference>
<dbReference type="PANTHER" id="PTHR30061:SF50">
    <property type="entry name" value="MALTOSE_MALTODEXTRIN-BINDING PERIPLASMIC PROTEIN"/>
    <property type="match status" value="1"/>
</dbReference>
<evidence type="ECO:0000256" key="2">
    <source>
        <dbReference type="ARBA" id="ARBA00022448"/>
    </source>
</evidence>
<keyword evidence="5" id="KW-1185">Reference proteome</keyword>
<dbReference type="STRING" id="1195236.CTER_3577"/>
<keyword evidence="2" id="KW-0813">Transport</keyword>